<feature type="domain" description="HTH gntR-type" evidence="4">
    <location>
        <begin position="23"/>
        <end position="90"/>
    </location>
</feature>
<organism evidence="5 6">
    <name type="scientific">Pseudomonas ekonensis</name>
    <dbReference type="NCBI Taxonomy" id="2842353"/>
    <lineage>
        <taxon>Bacteria</taxon>
        <taxon>Pseudomonadati</taxon>
        <taxon>Pseudomonadota</taxon>
        <taxon>Gammaproteobacteria</taxon>
        <taxon>Pseudomonadales</taxon>
        <taxon>Pseudomonadaceae</taxon>
        <taxon>Pseudomonas</taxon>
    </lineage>
</organism>
<evidence type="ECO:0000259" key="4">
    <source>
        <dbReference type="PROSITE" id="PS50949"/>
    </source>
</evidence>
<protein>
    <submittedName>
        <fullName evidence="5">GntR family transcriptional regulator</fullName>
    </submittedName>
</protein>
<proteinExistence type="predicted"/>
<keyword evidence="1" id="KW-0805">Transcription regulation</keyword>
<dbReference type="PANTHER" id="PTHR43537:SF53">
    <property type="entry name" value="HTH-TYPE TRANSCRIPTIONAL REPRESSOR NANR"/>
    <property type="match status" value="1"/>
</dbReference>
<sequence length="236" mass="26047">MNSLATSPHTRRMPAALPFPGLRAPAEDLYRHLLEAILEQRIGPAERFTEDSLKAMFGVSRAEVRRVLTQLSHEQVIVLRAHHRPRVAEPDAERIRQTLHARRLAEATLVRMACRNASPDGLKRLRACVERLRLAVAQARRGAAIRLSGEFHLQLAQLAGNAPLAHFLGSLVPLTSLAIARNAGQAPEGDTWQAHLAIVEAVEGRDADKAAVLMGRYLERLEDGLLDSTRERRAAG</sequence>
<dbReference type="Proteomes" id="UP000765224">
    <property type="component" value="Unassembled WGS sequence"/>
</dbReference>
<gene>
    <name evidence="5" type="ORF">KVG96_01150</name>
</gene>
<dbReference type="RefSeq" id="WP_217890514.1">
    <property type="nucleotide sequence ID" value="NZ_JAHSTS010000001.1"/>
</dbReference>
<evidence type="ECO:0000313" key="5">
    <source>
        <dbReference type="EMBL" id="MBV4456560.1"/>
    </source>
</evidence>
<dbReference type="SMART" id="SM00895">
    <property type="entry name" value="FCD"/>
    <property type="match status" value="1"/>
</dbReference>
<keyword evidence="6" id="KW-1185">Reference proteome</keyword>
<accession>A0ABS6P7X9</accession>
<comment type="caution">
    <text evidence="5">The sequence shown here is derived from an EMBL/GenBank/DDBJ whole genome shotgun (WGS) entry which is preliminary data.</text>
</comment>
<dbReference type="InterPro" id="IPR000524">
    <property type="entry name" value="Tscrpt_reg_HTH_GntR"/>
</dbReference>
<evidence type="ECO:0000313" key="6">
    <source>
        <dbReference type="Proteomes" id="UP000765224"/>
    </source>
</evidence>
<keyword evidence="2" id="KW-0238">DNA-binding</keyword>
<evidence type="ECO:0000256" key="2">
    <source>
        <dbReference type="ARBA" id="ARBA00023125"/>
    </source>
</evidence>
<dbReference type="Pfam" id="PF07729">
    <property type="entry name" value="FCD"/>
    <property type="match status" value="1"/>
</dbReference>
<dbReference type="EMBL" id="JAHSTS010000001">
    <property type="protein sequence ID" value="MBV4456560.1"/>
    <property type="molecule type" value="Genomic_DNA"/>
</dbReference>
<evidence type="ECO:0000256" key="3">
    <source>
        <dbReference type="ARBA" id="ARBA00023163"/>
    </source>
</evidence>
<keyword evidence="3" id="KW-0804">Transcription</keyword>
<dbReference type="Pfam" id="PF00392">
    <property type="entry name" value="GntR"/>
    <property type="match status" value="1"/>
</dbReference>
<reference evidence="5 6" key="1">
    <citation type="submission" date="2021-06" db="EMBL/GenBank/DDBJ databases">
        <title>Updating the genus Pseudomonas: Description of 43 new species and partition of the Pseudomonas putida group.</title>
        <authorList>
            <person name="Girard L."/>
            <person name="Lood C."/>
            <person name="Vandamme P."/>
            <person name="Rokni-Zadeh H."/>
            <person name="Van Noort V."/>
            <person name="Hofte M."/>
            <person name="Lavigne R."/>
            <person name="De Mot R."/>
        </authorList>
    </citation>
    <scope>NUCLEOTIDE SEQUENCE [LARGE SCALE GENOMIC DNA]</scope>
    <source>
        <strain evidence="5 6">COR58</strain>
    </source>
</reference>
<name>A0ABS6P7X9_9PSED</name>
<dbReference type="InterPro" id="IPR011711">
    <property type="entry name" value="GntR_C"/>
</dbReference>
<evidence type="ECO:0000256" key="1">
    <source>
        <dbReference type="ARBA" id="ARBA00023015"/>
    </source>
</evidence>
<dbReference type="PROSITE" id="PS50949">
    <property type="entry name" value="HTH_GNTR"/>
    <property type="match status" value="1"/>
</dbReference>
<dbReference type="PANTHER" id="PTHR43537">
    <property type="entry name" value="TRANSCRIPTIONAL REGULATOR, GNTR FAMILY"/>
    <property type="match status" value="1"/>
</dbReference>